<dbReference type="Pfam" id="PF12838">
    <property type="entry name" value="Fer4_7"/>
    <property type="match status" value="1"/>
</dbReference>
<keyword evidence="3" id="KW-0408">Iron</keyword>
<accession>A0A7C4S132</accession>
<dbReference type="SUPFAM" id="SSF54862">
    <property type="entry name" value="4Fe-4S ferredoxins"/>
    <property type="match status" value="1"/>
</dbReference>
<proteinExistence type="predicted"/>
<dbReference type="PROSITE" id="PS51379">
    <property type="entry name" value="4FE4S_FER_2"/>
    <property type="match status" value="2"/>
</dbReference>
<dbReference type="EMBL" id="DSZH01000061">
    <property type="protein sequence ID" value="HGU47180.1"/>
    <property type="molecule type" value="Genomic_DNA"/>
</dbReference>
<keyword evidence="1" id="KW-0004">4Fe-4S</keyword>
<gene>
    <name evidence="6" type="ORF">ENT60_01265</name>
</gene>
<evidence type="ECO:0000256" key="3">
    <source>
        <dbReference type="ARBA" id="ARBA00023004"/>
    </source>
</evidence>
<dbReference type="AlphaFoldDB" id="A0A7C4S132"/>
<dbReference type="PANTHER" id="PTHR43687:SF1">
    <property type="entry name" value="FERREDOXIN III"/>
    <property type="match status" value="1"/>
</dbReference>
<feature type="domain" description="4Fe-4S ferredoxin-type" evidence="5">
    <location>
        <begin position="1"/>
        <end position="25"/>
    </location>
</feature>
<protein>
    <submittedName>
        <fullName evidence="6">Ferredoxin family protein</fullName>
    </submittedName>
</protein>
<comment type="caution">
    <text evidence="6">The sequence shown here is derived from an EMBL/GenBank/DDBJ whole genome shotgun (WGS) entry which is preliminary data.</text>
</comment>
<feature type="domain" description="4Fe-4S ferredoxin-type" evidence="5">
    <location>
        <begin position="27"/>
        <end position="56"/>
    </location>
</feature>
<dbReference type="InterPro" id="IPR017896">
    <property type="entry name" value="4Fe4S_Fe-S-bd"/>
</dbReference>
<evidence type="ECO:0000259" key="5">
    <source>
        <dbReference type="PROSITE" id="PS51379"/>
    </source>
</evidence>
<evidence type="ECO:0000256" key="2">
    <source>
        <dbReference type="ARBA" id="ARBA00022723"/>
    </source>
</evidence>
<reference evidence="6" key="1">
    <citation type="journal article" date="2020" name="mSystems">
        <title>Genome- and Community-Level Interaction Insights into Carbon Utilization and Element Cycling Functions of Hydrothermarchaeota in Hydrothermal Sediment.</title>
        <authorList>
            <person name="Zhou Z."/>
            <person name="Liu Y."/>
            <person name="Xu W."/>
            <person name="Pan J."/>
            <person name="Luo Z.H."/>
            <person name="Li M."/>
        </authorList>
    </citation>
    <scope>NUCLEOTIDE SEQUENCE [LARGE SCALE GENOMIC DNA]</scope>
    <source>
        <strain evidence="6">SpSt-594</strain>
    </source>
</reference>
<dbReference type="GO" id="GO:0051539">
    <property type="term" value="F:4 iron, 4 sulfur cluster binding"/>
    <property type="evidence" value="ECO:0007669"/>
    <property type="project" value="UniProtKB-KW"/>
</dbReference>
<organism evidence="6">
    <name type="scientific">candidate division WOR-3 bacterium</name>
    <dbReference type="NCBI Taxonomy" id="2052148"/>
    <lineage>
        <taxon>Bacteria</taxon>
        <taxon>Bacteria division WOR-3</taxon>
    </lineage>
</organism>
<keyword evidence="4" id="KW-0411">Iron-sulfur</keyword>
<keyword evidence="2" id="KW-0479">Metal-binding</keyword>
<name>A0A7C4S132_UNCW3</name>
<evidence type="ECO:0000256" key="1">
    <source>
        <dbReference type="ARBA" id="ARBA00022485"/>
    </source>
</evidence>
<sequence length="57" mass="6697">MKYFCKGCGICINFCPKKVLDWDKDFKVFAKNPDECIACYLCELMCPDFAIFIEKEK</sequence>
<evidence type="ECO:0000256" key="4">
    <source>
        <dbReference type="ARBA" id="ARBA00023014"/>
    </source>
</evidence>
<dbReference type="GO" id="GO:0046872">
    <property type="term" value="F:metal ion binding"/>
    <property type="evidence" value="ECO:0007669"/>
    <property type="project" value="UniProtKB-KW"/>
</dbReference>
<dbReference type="PROSITE" id="PS00198">
    <property type="entry name" value="4FE4S_FER_1"/>
    <property type="match status" value="1"/>
</dbReference>
<dbReference type="InterPro" id="IPR017900">
    <property type="entry name" value="4Fe4S_Fe_S_CS"/>
</dbReference>
<evidence type="ECO:0000313" key="6">
    <source>
        <dbReference type="EMBL" id="HGU47180.1"/>
    </source>
</evidence>
<dbReference type="PANTHER" id="PTHR43687">
    <property type="entry name" value="ADENYLYLSULFATE REDUCTASE, BETA SUBUNIT"/>
    <property type="match status" value="1"/>
</dbReference>
<dbReference type="Gene3D" id="3.30.70.20">
    <property type="match status" value="1"/>
</dbReference>
<dbReference type="InterPro" id="IPR050572">
    <property type="entry name" value="Fe-S_Ferredoxin"/>
</dbReference>